<evidence type="ECO:0000256" key="6">
    <source>
        <dbReference type="ARBA" id="ARBA00023170"/>
    </source>
</evidence>
<evidence type="ECO:0000256" key="5">
    <source>
        <dbReference type="ARBA" id="ARBA00023136"/>
    </source>
</evidence>
<evidence type="ECO:0000256" key="4">
    <source>
        <dbReference type="ARBA" id="ARBA00022989"/>
    </source>
</evidence>
<gene>
    <name evidence="9" type="ORF">BEMITA_LOCUS4931</name>
</gene>
<dbReference type="Proteomes" id="UP001152759">
    <property type="component" value="Chromosome 2"/>
</dbReference>
<keyword evidence="2" id="KW-1003">Cell membrane</keyword>
<evidence type="ECO:0000256" key="2">
    <source>
        <dbReference type="ARBA" id="ARBA00022475"/>
    </source>
</evidence>
<evidence type="ECO:0000313" key="10">
    <source>
        <dbReference type="Proteomes" id="UP001152759"/>
    </source>
</evidence>
<keyword evidence="4 8" id="KW-1133">Transmembrane helix</keyword>
<evidence type="ECO:0008006" key="11">
    <source>
        <dbReference type="Google" id="ProtNLM"/>
    </source>
</evidence>
<protein>
    <recommendedName>
        <fullName evidence="11">Ionotropic receptor</fullName>
    </recommendedName>
</protein>
<dbReference type="PANTHER" id="PTHR42643:SF38">
    <property type="entry name" value="IONOTROPIC RECEPTOR 100A"/>
    <property type="match status" value="1"/>
</dbReference>
<name>A0A9P0A8U6_BEMTA</name>
<keyword evidence="10" id="KW-1185">Reference proteome</keyword>
<organism evidence="9 10">
    <name type="scientific">Bemisia tabaci</name>
    <name type="common">Sweetpotato whitefly</name>
    <name type="synonym">Aleurodes tabaci</name>
    <dbReference type="NCBI Taxonomy" id="7038"/>
    <lineage>
        <taxon>Eukaryota</taxon>
        <taxon>Metazoa</taxon>
        <taxon>Ecdysozoa</taxon>
        <taxon>Arthropoda</taxon>
        <taxon>Hexapoda</taxon>
        <taxon>Insecta</taxon>
        <taxon>Pterygota</taxon>
        <taxon>Neoptera</taxon>
        <taxon>Paraneoptera</taxon>
        <taxon>Hemiptera</taxon>
        <taxon>Sternorrhyncha</taxon>
        <taxon>Aleyrodoidea</taxon>
        <taxon>Aleyrodidae</taxon>
        <taxon>Aleyrodinae</taxon>
        <taxon>Bemisia</taxon>
    </lineage>
</organism>
<dbReference type="EMBL" id="OU963863">
    <property type="protein sequence ID" value="CAH0385734.1"/>
    <property type="molecule type" value="Genomic_DNA"/>
</dbReference>
<proteinExistence type="predicted"/>
<accession>A0A9P0A8U6</accession>
<keyword evidence="5 8" id="KW-0472">Membrane</keyword>
<evidence type="ECO:0000313" key="9">
    <source>
        <dbReference type="EMBL" id="CAH0385734.1"/>
    </source>
</evidence>
<keyword evidence="3 8" id="KW-0812">Transmembrane</keyword>
<feature type="transmembrane region" description="Helical" evidence="8">
    <location>
        <begin position="640"/>
        <end position="661"/>
    </location>
</feature>
<dbReference type="InterPro" id="IPR052192">
    <property type="entry name" value="Insect_Ionotropic_Sensory_Rcpt"/>
</dbReference>
<evidence type="ECO:0000256" key="7">
    <source>
        <dbReference type="ARBA" id="ARBA00023180"/>
    </source>
</evidence>
<keyword evidence="7" id="KW-0325">Glycoprotein</keyword>
<reference evidence="9" key="1">
    <citation type="submission" date="2021-12" db="EMBL/GenBank/DDBJ databases">
        <authorList>
            <person name="King R."/>
        </authorList>
    </citation>
    <scope>NUCLEOTIDE SEQUENCE</scope>
</reference>
<dbReference type="AlphaFoldDB" id="A0A9P0A8U6"/>
<keyword evidence="6" id="KW-0675">Receptor</keyword>
<evidence type="ECO:0000256" key="1">
    <source>
        <dbReference type="ARBA" id="ARBA00004651"/>
    </source>
</evidence>
<dbReference type="PANTHER" id="PTHR42643">
    <property type="entry name" value="IONOTROPIC RECEPTOR 20A-RELATED"/>
    <property type="match status" value="1"/>
</dbReference>
<evidence type="ECO:0000256" key="8">
    <source>
        <dbReference type="SAM" id="Phobius"/>
    </source>
</evidence>
<dbReference type="GO" id="GO:0005886">
    <property type="term" value="C:plasma membrane"/>
    <property type="evidence" value="ECO:0007669"/>
    <property type="project" value="UniProtKB-SubCell"/>
</dbReference>
<evidence type="ECO:0000256" key="3">
    <source>
        <dbReference type="ARBA" id="ARBA00022692"/>
    </source>
</evidence>
<comment type="subcellular location">
    <subcellularLocation>
        <location evidence="1">Cell membrane</location>
        <topology evidence="1">Multi-pass membrane protein</topology>
    </subcellularLocation>
</comment>
<sequence length="664" mass="76413">MIDLALQACQHTINLSQQEIFHVVNLVPELSADTFLRNLHKMRISTYLITNPAGQLINQHTRDYNPKNMIFFLNEVRDVFNLILKPSRGKNEARTPHGSFLDNPTYYSNQSDDEPWRVLHAQKYSDAYGDFDLKIEEDAVDVPISSDSSTSSKSFILHIGLSELAEGSVLSDQIFYFTRHLYNHTIWNSENHLIFVLPRPSRSPKSANREVLNVTNINLMRFTRAAILVSFKAFWRFFRGLRVVICVDEVCYRYDPYSERILHYEGRKEEDYFDFSMKNLHGKSVLYSYSHDDADEHMSLINTEVWTTYTDVAMVQLQQDINCSFDMFRKPPGVEHPLDTEVGQKYDIDIIIFNGGADYKDSGYSKFDRTVGVETCVLCFVAPRQGFLPSCLVVFRSFSTPLWAIPIPVDALIIGTVYQSHMVTLLSNRVRIKDIDTVEELRQSNLYIQTPDTDSLTTYFSQHPEYKGLEEKLTTSFWSIHEELLDECSKESRDFIYDASDSQSSIVIIEESNNETDNIIFNSTLALKTSLLTLLDADAFLISVPLLMVARKNLRVGPLDYPMIFEFHQVGEYIFSYPFTFRVLKSSHVFKMLDKKLARNFECGLFISELNMRNRLKLEAASAEIDAEPRSFGMTDLQPAFLFLVIGLSVSSLVFLGEVFWDII</sequence>